<evidence type="ECO:0000256" key="6">
    <source>
        <dbReference type="SAM" id="Phobius"/>
    </source>
</evidence>
<evidence type="ECO:0000256" key="5">
    <source>
        <dbReference type="ARBA" id="ARBA00023136"/>
    </source>
</evidence>
<dbReference type="RefSeq" id="WP_216940729.1">
    <property type="nucleotide sequence ID" value="NZ_CP077062.1"/>
</dbReference>
<feature type="transmembrane region" description="Helical" evidence="6">
    <location>
        <begin position="12"/>
        <end position="35"/>
    </location>
</feature>
<protein>
    <submittedName>
        <fullName evidence="9">Cation diffusion facilitator family transporter</fullName>
    </submittedName>
</protein>
<evidence type="ECO:0000313" key="9">
    <source>
        <dbReference type="EMBL" id="QWZ08883.1"/>
    </source>
</evidence>
<feature type="transmembrane region" description="Helical" evidence="6">
    <location>
        <begin position="195"/>
        <end position="216"/>
    </location>
</feature>
<organism evidence="9 10">
    <name type="scientific">Nocardioides panacis</name>
    <dbReference type="NCBI Taxonomy" id="2849501"/>
    <lineage>
        <taxon>Bacteria</taxon>
        <taxon>Bacillati</taxon>
        <taxon>Actinomycetota</taxon>
        <taxon>Actinomycetes</taxon>
        <taxon>Propionibacteriales</taxon>
        <taxon>Nocardioidaceae</taxon>
        <taxon>Nocardioides</taxon>
    </lineage>
</organism>
<keyword evidence="4 6" id="KW-1133">Transmembrane helix</keyword>
<dbReference type="InterPro" id="IPR002524">
    <property type="entry name" value="Cation_efflux"/>
</dbReference>
<dbReference type="EMBL" id="CP077062">
    <property type="protein sequence ID" value="QWZ08883.1"/>
    <property type="molecule type" value="Genomic_DNA"/>
</dbReference>
<keyword evidence="2" id="KW-0813">Transport</keyword>
<dbReference type="PANTHER" id="PTHR13414">
    <property type="entry name" value="HUEL-CATION TRANSPORTER"/>
    <property type="match status" value="1"/>
</dbReference>
<name>A0A975T109_9ACTN</name>
<evidence type="ECO:0000256" key="1">
    <source>
        <dbReference type="ARBA" id="ARBA00004141"/>
    </source>
</evidence>
<dbReference type="AlphaFoldDB" id="A0A975T109"/>
<evidence type="ECO:0000259" key="8">
    <source>
        <dbReference type="Pfam" id="PF16916"/>
    </source>
</evidence>
<reference evidence="9" key="1">
    <citation type="submission" date="2021-06" db="EMBL/GenBank/DDBJ databases">
        <title>Complete genome sequence of Nocardioides sp. G188.</title>
        <authorList>
            <person name="Im W.-T."/>
        </authorList>
    </citation>
    <scope>NUCLEOTIDE SEQUENCE</scope>
    <source>
        <strain evidence="9">G188</strain>
    </source>
</reference>
<dbReference type="Pfam" id="PF16916">
    <property type="entry name" value="ZT_dimer"/>
    <property type="match status" value="1"/>
</dbReference>
<dbReference type="GO" id="GO:0016020">
    <property type="term" value="C:membrane"/>
    <property type="evidence" value="ECO:0007669"/>
    <property type="project" value="UniProtKB-SubCell"/>
</dbReference>
<feature type="transmembrane region" description="Helical" evidence="6">
    <location>
        <begin position="82"/>
        <end position="105"/>
    </location>
</feature>
<dbReference type="InterPro" id="IPR040177">
    <property type="entry name" value="SLC30A9"/>
</dbReference>
<comment type="subcellular location">
    <subcellularLocation>
        <location evidence="1">Membrane</location>
        <topology evidence="1">Multi-pass membrane protein</topology>
    </subcellularLocation>
</comment>
<evidence type="ECO:0000313" key="10">
    <source>
        <dbReference type="Proteomes" id="UP000683575"/>
    </source>
</evidence>
<dbReference type="Proteomes" id="UP000683575">
    <property type="component" value="Chromosome"/>
</dbReference>
<dbReference type="InterPro" id="IPR027470">
    <property type="entry name" value="Cation_efflux_CTD"/>
</dbReference>
<keyword evidence="3 6" id="KW-0812">Transmembrane</keyword>
<feature type="transmembrane region" description="Helical" evidence="6">
    <location>
        <begin position="173"/>
        <end position="189"/>
    </location>
</feature>
<keyword evidence="5 6" id="KW-0472">Membrane</keyword>
<feature type="domain" description="Cation efflux protein transmembrane" evidence="7">
    <location>
        <begin position="16"/>
        <end position="224"/>
    </location>
</feature>
<feature type="transmembrane region" description="Helical" evidence="6">
    <location>
        <begin position="117"/>
        <end position="136"/>
    </location>
</feature>
<proteinExistence type="predicted"/>
<keyword evidence="10" id="KW-1185">Reference proteome</keyword>
<evidence type="ECO:0000256" key="2">
    <source>
        <dbReference type="ARBA" id="ARBA00022448"/>
    </source>
</evidence>
<dbReference type="Pfam" id="PF01545">
    <property type="entry name" value="Cation_efflux"/>
    <property type="match status" value="1"/>
</dbReference>
<evidence type="ECO:0000256" key="3">
    <source>
        <dbReference type="ARBA" id="ARBA00022692"/>
    </source>
</evidence>
<sequence length="318" mass="33311">MAEQAEKKDGSFATVLLAGGANLAIAVAKLVAGALTGSSAMLAEGAHSVADTVNQLFLLTALSRSKKPADSRHPFGYGMERYFWSLLAAVGIFVLGAGFSIYEGIHSLVHPAPVESLMVAYVVLGVSFLFEGASWLKALMQLRREAGERQIGLFRHVFTTPDPTAKTVAFEDTAALIGLLLAAGGITAHELTGSGIWDGIASIAIGVLLVGVAVSLGSASKRNLIGEALPEAKRQGLTKVINDSLGVDVVVELLTMRLGPEDVLVAARVDVDDSASGGDVEQVADDVERRIREAYPEVRHVFLDPTAATRDGTHAPSA</sequence>
<evidence type="ECO:0000256" key="4">
    <source>
        <dbReference type="ARBA" id="ARBA00022989"/>
    </source>
</evidence>
<evidence type="ECO:0000259" key="7">
    <source>
        <dbReference type="Pfam" id="PF01545"/>
    </source>
</evidence>
<dbReference type="InterPro" id="IPR058533">
    <property type="entry name" value="Cation_efflux_TM"/>
</dbReference>
<dbReference type="PANTHER" id="PTHR13414:SF9">
    <property type="entry name" value="PROTON-COUPLED ZINC ANTIPORTER SLC30A9, MITOCHONDRIAL"/>
    <property type="match status" value="1"/>
</dbReference>
<dbReference type="NCBIfam" id="TIGR01297">
    <property type="entry name" value="CDF"/>
    <property type="match status" value="1"/>
</dbReference>
<gene>
    <name evidence="9" type="ORF">KRR39_03260</name>
</gene>
<accession>A0A975T109</accession>
<dbReference type="KEGG" id="nps:KRR39_03260"/>
<dbReference type="GO" id="GO:0006829">
    <property type="term" value="P:zinc ion transport"/>
    <property type="evidence" value="ECO:0007669"/>
    <property type="project" value="InterPro"/>
</dbReference>
<dbReference type="GO" id="GO:0008324">
    <property type="term" value="F:monoatomic cation transmembrane transporter activity"/>
    <property type="evidence" value="ECO:0007669"/>
    <property type="project" value="InterPro"/>
</dbReference>
<feature type="domain" description="Cation efflux protein cytoplasmic" evidence="8">
    <location>
        <begin position="230"/>
        <end position="302"/>
    </location>
</feature>